<dbReference type="PANTHER" id="PTHR43767">
    <property type="entry name" value="LONG-CHAIN-FATTY-ACID--COA LIGASE"/>
    <property type="match status" value="1"/>
</dbReference>
<keyword evidence="3" id="KW-0436">Ligase</keyword>
<dbReference type="Pfam" id="PF00501">
    <property type="entry name" value="AMP-binding"/>
    <property type="match status" value="1"/>
</dbReference>
<dbReference type="Pfam" id="PF13193">
    <property type="entry name" value="AMP-binding_C"/>
    <property type="match status" value="1"/>
</dbReference>
<evidence type="ECO:0000313" key="4">
    <source>
        <dbReference type="Proteomes" id="UP000733379"/>
    </source>
</evidence>
<protein>
    <submittedName>
        <fullName evidence="3">Long-chain fatty acid--CoA ligase</fullName>
    </submittedName>
</protein>
<feature type="domain" description="AMP-binding enzyme C-terminal" evidence="2">
    <location>
        <begin position="423"/>
        <end position="498"/>
    </location>
</feature>
<keyword evidence="4" id="KW-1185">Reference proteome</keyword>
<dbReference type="InterPro" id="IPR025110">
    <property type="entry name" value="AMP-bd_C"/>
</dbReference>
<dbReference type="GO" id="GO:0016874">
    <property type="term" value="F:ligase activity"/>
    <property type="evidence" value="ECO:0007669"/>
    <property type="project" value="UniProtKB-KW"/>
</dbReference>
<dbReference type="PANTHER" id="PTHR43767:SF7">
    <property type="entry name" value="MEDIUM_LONG-CHAIN-FATTY-ACID--COA LIGASE FADD8"/>
    <property type="match status" value="1"/>
</dbReference>
<gene>
    <name evidence="3" type="ORF">KO481_33165</name>
</gene>
<feature type="domain" description="AMP-dependent synthetase/ligase" evidence="1">
    <location>
        <begin position="15"/>
        <end position="373"/>
    </location>
</feature>
<dbReference type="InterPro" id="IPR000873">
    <property type="entry name" value="AMP-dep_synth/lig_dom"/>
</dbReference>
<accession>A0ABS6BAX4</accession>
<organism evidence="3 4">
    <name type="scientific">Nocardia albiluteola</name>
    <dbReference type="NCBI Taxonomy" id="2842303"/>
    <lineage>
        <taxon>Bacteria</taxon>
        <taxon>Bacillati</taxon>
        <taxon>Actinomycetota</taxon>
        <taxon>Actinomycetes</taxon>
        <taxon>Mycobacteriales</taxon>
        <taxon>Nocardiaceae</taxon>
        <taxon>Nocardia</taxon>
    </lineage>
</organism>
<dbReference type="SUPFAM" id="SSF56801">
    <property type="entry name" value="Acetyl-CoA synthetase-like"/>
    <property type="match status" value="1"/>
</dbReference>
<reference evidence="3 4" key="1">
    <citation type="submission" date="2021-06" db="EMBL/GenBank/DDBJ databases">
        <title>Actinomycetes sequencing.</title>
        <authorList>
            <person name="Shan Q."/>
        </authorList>
    </citation>
    <scope>NUCLEOTIDE SEQUENCE [LARGE SCALE GENOMIC DNA]</scope>
    <source>
        <strain evidence="3 4">NEAU-G5</strain>
    </source>
</reference>
<sequence length="514" mass="55441">MRLADYLDKGASLGREAPCLTTGGVSASYGEVQDRSVRIAGALQHTGVAAGDRVAVLSANDPLALTCVFGISRAGAVWCPVNPRNEAGENRELFALFGCRLLFFQEKFAGLVDRIRGELPQLQWLVCLDGDVEWATRFDDWLAAHGGEPDESRRPDGGLCMLAGTGGTTGRPKGVRLTEDNMMTATALALMSYPFGERPRYLALAPLTHSAGVLTFPILSLGGEVVIMPAPDIGEFLALIERHRITHAFLPPTVIYGVLDHPDLDRRDLRSLRCLWYGAAPMSPTRLEEALHRIGPVLGQLFGQTEAPNMIATLAPADHFRPDGSIATERLTSAGRPTPLTTVAIMDGKGALLPRGVRGEIVVRGPLVMDGYHENPEATAEVGAFGWHHTGDIGYLDDEGLLFVVDRAKDMIITGGFNVYSAEVEQALLAHPAVKDSAVVGLPDPKWGERVTAAVELRAGHEIASADIIAFVKERIGSVKAPKDIEIWSELPRSKVGKILKKEVRATMLEARTS</sequence>
<evidence type="ECO:0000259" key="1">
    <source>
        <dbReference type="Pfam" id="PF00501"/>
    </source>
</evidence>
<dbReference type="Gene3D" id="3.40.50.12780">
    <property type="entry name" value="N-terminal domain of ligase-like"/>
    <property type="match status" value="1"/>
</dbReference>
<dbReference type="Gene3D" id="3.30.300.30">
    <property type="match status" value="1"/>
</dbReference>
<evidence type="ECO:0000259" key="2">
    <source>
        <dbReference type="Pfam" id="PF13193"/>
    </source>
</evidence>
<dbReference type="RefSeq" id="WP_215922434.1">
    <property type="nucleotide sequence ID" value="NZ_JAHKNI010000014.1"/>
</dbReference>
<comment type="caution">
    <text evidence="3">The sequence shown here is derived from an EMBL/GenBank/DDBJ whole genome shotgun (WGS) entry which is preliminary data.</text>
</comment>
<dbReference type="InterPro" id="IPR050237">
    <property type="entry name" value="ATP-dep_AMP-bd_enzyme"/>
</dbReference>
<dbReference type="Proteomes" id="UP000733379">
    <property type="component" value="Unassembled WGS sequence"/>
</dbReference>
<dbReference type="CDD" id="cd17631">
    <property type="entry name" value="FACL_FadD13-like"/>
    <property type="match status" value="1"/>
</dbReference>
<proteinExistence type="predicted"/>
<dbReference type="EMBL" id="JAHKNI010000014">
    <property type="protein sequence ID" value="MBU3066358.1"/>
    <property type="molecule type" value="Genomic_DNA"/>
</dbReference>
<evidence type="ECO:0000313" key="3">
    <source>
        <dbReference type="EMBL" id="MBU3066358.1"/>
    </source>
</evidence>
<dbReference type="InterPro" id="IPR042099">
    <property type="entry name" value="ANL_N_sf"/>
</dbReference>
<dbReference type="InterPro" id="IPR045851">
    <property type="entry name" value="AMP-bd_C_sf"/>
</dbReference>
<name>A0ABS6BAX4_9NOCA</name>